<dbReference type="PIRSF" id="PIRSF019455">
    <property type="entry name" value="CopR_AtkY"/>
    <property type="match status" value="1"/>
</dbReference>
<evidence type="ECO:0000313" key="6">
    <source>
        <dbReference type="Proteomes" id="UP000247476"/>
    </source>
</evidence>
<dbReference type="InterPro" id="IPR036388">
    <property type="entry name" value="WH-like_DNA-bd_sf"/>
</dbReference>
<dbReference type="GO" id="GO:0045892">
    <property type="term" value="P:negative regulation of DNA-templated transcription"/>
    <property type="evidence" value="ECO:0007669"/>
    <property type="project" value="InterPro"/>
</dbReference>
<dbReference type="Gene3D" id="1.10.10.10">
    <property type="entry name" value="Winged helix-like DNA-binding domain superfamily/Winged helix DNA-binding domain"/>
    <property type="match status" value="1"/>
</dbReference>
<gene>
    <name evidence="5" type="ORF">DLM86_23395</name>
</gene>
<dbReference type="InterPro" id="IPR005650">
    <property type="entry name" value="BlaI_family"/>
</dbReference>
<dbReference type="AlphaFoldDB" id="A0A2V5K2S4"/>
<sequence>MKPQHFKINEKGLNRFFGPLEAKVMDIVWSASESSIRDVQTKLGSDKSVSFNTVMTVMNRLADKGFLVKRPEGRTTLYRPVQTKEQFLDGRSKELSQELVDEFGPLVVSHMVDALEEADPALIDKLERKLKSLRKEPS</sequence>
<comment type="caution">
    <text evidence="5">The sequence shown here is derived from an EMBL/GenBank/DDBJ whole genome shotgun (WGS) entry which is preliminary data.</text>
</comment>
<dbReference type="GO" id="GO:0003677">
    <property type="term" value="F:DNA binding"/>
    <property type="evidence" value="ECO:0007669"/>
    <property type="project" value="UniProtKB-KW"/>
</dbReference>
<proteinExistence type="inferred from homology"/>
<evidence type="ECO:0000256" key="1">
    <source>
        <dbReference type="ARBA" id="ARBA00011046"/>
    </source>
</evidence>
<accession>A0A2V5K2S4</accession>
<keyword evidence="3" id="KW-0238">DNA-binding</keyword>
<protein>
    <submittedName>
        <fullName evidence="5">Transcriptional regulator</fullName>
    </submittedName>
</protein>
<keyword evidence="6" id="KW-1185">Reference proteome</keyword>
<dbReference type="InterPro" id="IPR036390">
    <property type="entry name" value="WH_DNA-bd_sf"/>
</dbReference>
<dbReference type="Proteomes" id="UP000247476">
    <property type="component" value="Unassembled WGS sequence"/>
</dbReference>
<keyword evidence="4" id="KW-0804">Transcription</keyword>
<dbReference type="OrthoDB" id="122824at2"/>
<reference evidence="5 6" key="1">
    <citation type="submission" date="2018-05" db="EMBL/GenBank/DDBJ databases">
        <title>Paenibacillus flagellatus sp. nov., isolated from selenium mineral soil.</title>
        <authorList>
            <person name="Dai X."/>
        </authorList>
    </citation>
    <scope>NUCLEOTIDE SEQUENCE [LARGE SCALE GENOMIC DNA]</scope>
    <source>
        <strain evidence="5 6">DXL2</strain>
    </source>
</reference>
<keyword evidence="2" id="KW-0805">Transcription regulation</keyword>
<evidence type="ECO:0000256" key="2">
    <source>
        <dbReference type="ARBA" id="ARBA00023015"/>
    </source>
</evidence>
<dbReference type="EMBL" id="QJVJ01000011">
    <property type="protein sequence ID" value="PYI51863.1"/>
    <property type="molecule type" value="Genomic_DNA"/>
</dbReference>
<organism evidence="5 6">
    <name type="scientific">Paenibacillus flagellatus</name>
    <dbReference type="NCBI Taxonomy" id="2211139"/>
    <lineage>
        <taxon>Bacteria</taxon>
        <taxon>Bacillati</taxon>
        <taxon>Bacillota</taxon>
        <taxon>Bacilli</taxon>
        <taxon>Bacillales</taxon>
        <taxon>Paenibacillaceae</taxon>
        <taxon>Paenibacillus</taxon>
    </lineage>
</organism>
<dbReference type="Pfam" id="PF03965">
    <property type="entry name" value="Penicillinase_R"/>
    <property type="match status" value="1"/>
</dbReference>
<dbReference type="SUPFAM" id="SSF46785">
    <property type="entry name" value="Winged helix' DNA-binding domain"/>
    <property type="match status" value="1"/>
</dbReference>
<evidence type="ECO:0000313" key="5">
    <source>
        <dbReference type="EMBL" id="PYI51863.1"/>
    </source>
</evidence>
<dbReference type="RefSeq" id="WP_110842489.1">
    <property type="nucleotide sequence ID" value="NZ_QJVJ01000011.1"/>
</dbReference>
<evidence type="ECO:0000256" key="4">
    <source>
        <dbReference type="ARBA" id="ARBA00023163"/>
    </source>
</evidence>
<evidence type="ECO:0000256" key="3">
    <source>
        <dbReference type="ARBA" id="ARBA00023125"/>
    </source>
</evidence>
<comment type="similarity">
    <text evidence="1">Belongs to the BlaI transcriptional regulatory family.</text>
</comment>
<name>A0A2V5K2S4_9BACL</name>